<gene>
    <name evidence="2" type="ORF">A3I23_02685</name>
</gene>
<dbReference type="EMBL" id="MFVL01000023">
    <property type="protein sequence ID" value="OGJ01167.1"/>
    <property type="molecule type" value="Genomic_DNA"/>
</dbReference>
<accession>A0A1F6Y459</accession>
<proteinExistence type="predicted"/>
<keyword evidence="1" id="KW-0472">Membrane</keyword>
<keyword evidence="1" id="KW-1133">Transmembrane helix</keyword>
<feature type="transmembrane region" description="Helical" evidence="1">
    <location>
        <begin position="45"/>
        <end position="65"/>
    </location>
</feature>
<feature type="transmembrane region" description="Helical" evidence="1">
    <location>
        <begin position="72"/>
        <end position="91"/>
    </location>
</feature>
<organism evidence="2 3">
    <name type="scientific">Candidatus Nomurabacteria bacterium RIFCSPLOWO2_02_FULL_40_67</name>
    <dbReference type="NCBI Taxonomy" id="1801787"/>
    <lineage>
        <taxon>Bacteria</taxon>
        <taxon>Candidatus Nomuraibacteriota</taxon>
    </lineage>
</organism>
<reference evidence="2 3" key="1">
    <citation type="journal article" date="2016" name="Nat. Commun.">
        <title>Thousands of microbial genomes shed light on interconnected biogeochemical processes in an aquifer system.</title>
        <authorList>
            <person name="Anantharaman K."/>
            <person name="Brown C.T."/>
            <person name="Hug L.A."/>
            <person name="Sharon I."/>
            <person name="Castelle C.J."/>
            <person name="Probst A.J."/>
            <person name="Thomas B.C."/>
            <person name="Singh A."/>
            <person name="Wilkins M.J."/>
            <person name="Karaoz U."/>
            <person name="Brodie E.L."/>
            <person name="Williams K.H."/>
            <person name="Hubbard S.S."/>
            <person name="Banfield J.F."/>
        </authorList>
    </citation>
    <scope>NUCLEOTIDE SEQUENCE [LARGE SCALE GENOMIC DNA]</scope>
</reference>
<name>A0A1F6Y459_9BACT</name>
<comment type="caution">
    <text evidence="2">The sequence shown here is derived from an EMBL/GenBank/DDBJ whole genome shotgun (WGS) entry which is preliminary data.</text>
</comment>
<evidence type="ECO:0000256" key="1">
    <source>
        <dbReference type="SAM" id="Phobius"/>
    </source>
</evidence>
<evidence type="ECO:0000313" key="2">
    <source>
        <dbReference type="EMBL" id="OGJ01167.1"/>
    </source>
</evidence>
<feature type="transmembrane region" description="Helical" evidence="1">
    <location>
        <begin position="7"/>
        <end position="25"/>
    </location>
</feature>
<feature type="transmembrane region" description="Helical" evidence="1">
    <location>
        <begin position="103"/>
        <end position="123"/>
    </location>
</feature>
<protein>
    <submittedName>
        <fullName evidence="2">Uncharacterized protein</fullName>
    </submittedName>
</protein>
<dbReference type="Proteomes" id="UP000177693">
    <property type="component" value="Unassembled WGS sequence"/>
</dbReference>
<dbReference type="AlphaFoldDB" id="A0A1F6Y459"/>
<evidence type="ECO:0000313" key="3">
    <source>
        <dbReference type="Proteomes" id="UP000177693"/>
    </source>
</evidence>
<keyword evidence="1" id="KW-0812">Transmembrane</keyword>
<sequence length="133" mass="14944">MNTKKINFVLFIFSLVGLLAAYLILHSDLNASATGDILVRLGKSFFYGMSALALIFLILAFLPQAFPAWKKFAIWFIPLATLLFIFYPNPGSGDYFSPYPEQVFRWVSILYVVVSVAIIAVSLKNKKQSNLVQ</sequence>